<dbReference type="Proteomes" id="UP000285604">
    <property type="component" value="Unassembled WGS sequence"/>
</dbReference>
<dbReference type="Pfam" id="PF13734">
    <property type="entry name" value="Inhibitor_I69"/>
    <property type="match status" value="1"/>
</dbReference>
<name>A0AA93BIK1_9BACT</name>
<evidence type="ECO:0000259" key="1">
    <source>
        <dbReference type="Pfam" id="PF13734"/>
    </source>
</evidence>
<dbReference type="SUPFAM" id="SSF54001">
    <property type="entry name" value="Cysteine proteinases"/>
    <property type="match status" value="1"/>
</dbReference>
<sequence length="158" mass="17539">MKRLLHIQFLLVLLLALGYSPLQAKRITQWQAQQQAYSFWGKQMPQKAKAKSRTAITASPSDAYYVFNNDAGGFVIIAGDDAVTPVLGYTSTGSFDAENLPDGLKDLLKSYERQIAALGDNYQANQTATRTAFTGEKLLNTAEWNQMLHSTSIRQTTM</sequence>
<reference evidence="2 3" key="1">
    <citation type="submission" date="2018-08" db="EMBL/GenBank/DDBJ databases">
        <title>A genome reference for cultivated species of the human gut microbiota.</title>
        <authorList>
            <person name="Zou Y."/>
            <person name="Xue W."/>
            <person name="Luo G."/>
        </authorList>
    </citation>
    <scope>NUCLEOTIDE SEQUENCE [LARGE SCALE GENOMIC DNA]</scope>
    <source>
        <strain evidence="2 3">OF03-3</strain>
    </source>
</reference>
<organism evidence="2 3">
    <name type="scientific">Segatella copri</name>
    <dbReference type="NCBI Taxonomy" id="165179"/>
    <lineage>
        <taxon>Bacteria</taxon>
        <taxon>Pseudomonadati</taxon>
        <taxon>Bacteroidota</taxon>
        <taxon>Bacteroidia</taxon>
        <taxon>Bacteroidales</taxon>
        <taxon>Prevotellaceae</taxon>
        <taxon>Segatella</taxon>
    </lineage>
</organism>
<proteinExistence type="predicted"/>
<dbReference type="InterPro" id="IPR044934">
    <property type="entry name" value="Streptopain_sf"/>
</dbReference>
<comment type="caution">
    <text evidence="2">The sequence shown here is derived from an EMBL/GenBank/DDBJ whole genome shotgun (WGS) entry which is preliminary data.</text>
</comment>
<dbReference type="AlphaFoldDB" id="A0AA93BIK1"/>
<feature type="domain" description="Spi protease inhibitor" evidence="1">
    <location>
        <begin position="24"/>
        <end position="115"/>
    </location>
</feature>
<evidence type="ECO:0000313" key="3">
    <source>
        <dbReference type="Proteomes" id="UP000285604"/>
    </source>
</evidence>
<dbReference type="InterPro" id="IPR025896">
    <property type="entry name" value="Spi_Prtas-inh"/>
</dbReference>
<protein>
    <recommendedName>
        <fullName evidence="1">Spi protease inhibitor domain-containing protein</fullName>
    </recommendedName>
</protein>
<evidence type="ECO:0000313" key="2">
    <source>
        <dbReference type="EMBL" id="RGX90698.1"/>
    </source>
</evidence>
<gene>
    <name evidence="2" type="ORF">DXA63_14050</name>
</gene>
<dbReference type="Gene3D" id="3.90.70.50">
    <property type="entry name" value="Peptidase C10, streptopain"/>
    <property type="match status" value="1"/>
</dbReference>
<dbReference type="InterPro" id="IPR038765">
    <property type="entry name" value="Papain-like_cys_pep_sf"/>
</dbReference>
<dbReference type="EMBL" id="QSCI01000094">
    <property type="protein sequence ID" value="RGX90698.1"/>
    <property type="molecule type" value="Genomic_DNA"/>
</dbReference>
<accession>A0AA93BIK1</accession>